<feature type="transmembrane region" description="Helical" evidence="5">
    <location>
        <begin position="147"/>
        <end position="164"/>
    </location>
</feature>
<name>A0A086ZFX3_9BIFI</name>
<dbReference type="Pfam" id="PF13473">
    <property type="entry name" value="Cupredoxin_1"/>
    <property type="match status" value="1"/>
</dbReference>
<keyword evidence="9" id="KW-1185">Reference proteome</keyword>
<evidence type="ECO:0000313" key="9">
    <source>
        <dbReference type="Proteomes" id="UP000029096"/>
    </source>
</evidence>
<feature type="transmembrane region" description="Helical" evidence="5">
    <location>
        <begin position="294"/>
        <end position="315"/>
    </location>
</feature>
<dbReference type="SUPFAM" id="SSF49503">
    <property type="entry name" value="Cupredoxins"/>
    <property type="match status" value="3"/>
</dbReference>
<dbReference type="eggNOG" id="COG4454">
    <property type="taxonomic scope" value="Bacteria"/>
</dbReference>
<dbReference type="GO" id="GO:0005507">
    <property type="term" value="F:copper ion binding"/>
    <property type="evidence" value="ECO:0007669"/>
    <property type="project" value="InterPro"/>
</dbReference>
<gene>
    <name evidence="8" type="ORF">BBOH_1168</name>
</gene>
<comment type="caution">
    <text evidence="8">The sequence shown here is derived from an EMBL/GenBank/DDBJ whole genome shotgun (WGS) entry which is preliminary data.</text>
</comment>
<feature type="transmembrane region" description="Helical" evidence="5">
    <location>
        <begin position="52"/>
        <end position="70"/>
    </location>
</feature>
<feature type="transmembrane region" description="Helical" evidence="5">
    <location>
        <begin position="202"/>
        <end position="219"/>
    </location>
</feature>
<feature type="domain" description="Plastocyanin-like" evidence="6">
    <location>
        <begin position="687"/>
        <end position="774"/>
    </location>
</feature>
<evidence type="ECO:0000256" key="1">
    <source>
        <dbReference type="ARBA" id="ARBA00022723"/>
    </source>
</evidence>
<feature type="region of interest" description="Disordered" evidence="4">
    <location>
        <begin position="470"/>
        <end position="491"/>
    </location>
</feature>
<keyword evidence="2 8" id="KW-0560">Oxidoreductase</keyword>
<dbReference type="Proteomes" id="UP000029096">
    <property type="component" value="Unassembled WGS sequence"/>
</dbReference>
<evidence type="ECO:0000313" key="8">
    <source>
        <dbReference type="EMBL" id="KFI45423.1"/>
    </source>
</evidence>
<keyword evidence="5" id="KW-0472">Membrane</keyword>
<keyword evidence="5" id="KW-1133">Transmembrane helix</keyword>
<keyword evidence="3" id="KW-0186">Copper</keyword>
<evidence type="ECO:0000256" key="5">
    <source>
        <dbReference type="SAM" id="Phobius"/>
    </source>
</evidence>
<feature type="transmembrane region" description="Helical" evidence="5">
    <location>
        <begin position="115"/>
        <end position="140"/>
    </location>
</feature>
<dbReference type="PANTHER" id="PTHR11709:SF394">
    <property type="entry name" value="FI03373P-RELATED"/>
    <property type="match status" value="1"/>
</dbReference>
<feature type="transmembrane region" description="Helical" evidence="5">
    <location>
        <begin position="255"/>
        <end position="282"/>
    </location>
</feature>
<feature type="transmembrane region" description="Helical" evidence="5">
    <location>
        <begin position="435"/>
        <end position="457"/>
    </location>
</feature>
<dbReference type="InterPro" id="IPR028096">
    <property type="entry name" value="EfeO_Cupredoxin"/>
</dbReference>
<feature type="transmembrane region" description="Helical" evidence="5">
    <location>
        <begin position="170"/>
        <end position="190"/>
    </location>
</feature>
<feature type="compositionally biased region" description="Basic and acidic residues" evidence="4">
    <location>
        <begin position="600"/>
        <end position="613"/>
    </location>
</feature>
<keyword evidence="5" id="KW-0812">Transmembrane</keyword>
<evidence type="ECO:0000256" key="4">
    <source>
        <dbReference type="SAM" id="MobiDB-lite"/>
    </source>
</evidence>
<feature type="transmembrane region" description="Helical" evidence="5">
    <location>
        <begin position="82"/>
        <end position="103"/>
    </location>
</feature>
<dbReference type="InterPro" id="IPR008972">
    <property type="entry name" value="Cupredoxin"/>
</dbReference>
<proteinExistence type="predicted"/>
<dbReference type="EC" id="1.7.2.1" evidence="8"/>
<feature type="transmembrane region" description="Helical" evidence="5">
    <location>
        <begin position="225"/>
        <end position="243"/>
    </location>
</feature>
<evidence type="ECO:0000259" key="6">
    <source>
        <dbReference type="Pfam" id="PF07732"/>
    </source>
</evidence>
<dbReference type="EMBL" id="JGYP01000002">
    <property type="protein sequence ID" value="KFI45423.1"/>
    <property type="molecule type" value="Genomic_DNA"/>
</dbReference>
<dbReference type="eggNOG" id="COG2132">
    <property type="taxonomic scope" value="Bacteria"/>
</dbReference>
<evidence type="ECO:0000256" key="3">
    <source>
        <dbReference type="ARBA" id="ARBA00023008"/>
    </source>
</evidence>
<protein>
    <submittedName>
        <fullName evidence="8">Nitrite reductase</fullName>
        <ecNumber evidence="8">1.7.2.1</ecNumber>
    </submittedName>
</protein>
<feature type="transmembrane region" description="Helical" evidence="5">
    <location>
        <begin position="360"/>
        <end position="380"/>
    </location>
</feature>
<feature type="region of interest" description="Disordered" evidence="4">
    <location>
        <begin position="588"/>
        <end position="613"/>
    </location>
</feature>
<feature type="transmembrane region" description="Helical" evidence="5">
    <location>
        <begin position="327"/>
        <end position="348"/>
    </location>
</feature>
<evidence type="ECO:0000259" key="7">
    <source>
        <dbReference type="Pfam" id="PF13473"/>
    </source>
</evidence>
<dbReference type="Pfam" id="PF07732">
    <property type="entry name" value="Cu-oxidase_3"/>
    <property type="match status" value="1"/>
</dbReference>
<dbReference type="STRING" id="1437606.BBOH_1168"/>
<dbReference type="InterPro" id="IPR045087">
    <property type="entry name" value="Cu-oxidase_fam"/>
</dbReference>
<feature type="domain" description="EfeO-type cupredoxin-like" evidence="7">
    <location>
        <begin position="494"/>
        <end position="558"/>
    </location>
</feature>
<dbReference type="Gene3D" id="2.60.40.420">
    <property type="entry name" value="Cupredoxins - blue copper proteins"/>
    <property type="match status" value="3"/>
</dbReference>
<dbReference type="InterPro" id="IPR011707">
    <property type="entry name" value="Cu-oxidase-like_N"/>
</dbReference>
<dbReference type="GO" id="GO:0050421">
    <property type="term" value="F:nitrite reductase (NO-forming) activity"/>
    <property type="evidence" value="ECO:0007669"/>
    <property type="project" value="UniProtKB-EC"/>
</dbReference>
<organism evidence="8 9">
    <name type="scientific">Bifidobacterium bohemicum DSM 22767</name>
    <dbReference type="NCBI Taxonomy" id="1437606"/>
    <lineage>
        <taxon>Bacteria</taxon>
        <taxon>Bacillati</taxon>
        <taxon>Actinomycetota</taxon>
        <taxon>Actinomycetes</taxon>
        <taxon>Bifidobacteriales</taxon>
        <taxon>Bifidobacteriaceae</taxon>
        <taxon>Bifidobacterium</taxon>
    </lineage>
</organism>
<keyword evidence="1" id="KW-0479">Metal-binding</keyword>
<dbReference type="eggNOG" id="COG4243">
    <property type="taxonomic scope" value="Bacteria"/>
</dbReference>
<dbReference type="AlphaFoldDB" id="A0A086ZFX3"/>
<sequence length="928" mass="99284">MRSVRRLAALPKVRISMLLFTGLAVLLGLAGALARAGVVSILPNVVGPDDHGVLMVFGFLGTAISLERAVAYRSGGNKGPHWCFCAPLFGGLATVLLPATGLVSSMVGSKQVADLGHLLAGSLWIASMAVLLAIYVALCLRQSSEEVLMQMLAASVGLVGVALWTGHVDAVVLAPMWLMFLVLTIVGERVELARTVFSKPHVEGIVLALCLAVVVASAVQCLRPALGYPFLGLVLAVLLAYMLQHDVALGTWHNSGLTGFMGTCMVSAYAWGLLAAAVWMFAPVQEGGYWTDMGLHALALGFIMTMVIAHADVIIPSVVRRPMPFHPVLWAPWILVQGGLLLRLSGTVRGAQALWKFGDTVSVIGVLSMLLSDMGLVVFGRRILQAKRLRRAAEPQWSHAPRHRMGHLNRTDTKPELMAQDNRAARKDSSRVRSLRFMAVGTVFVILVLFVFGGYGLSKSSLSGNGTLSAADRTAGDAGHPSSDGGDLSAGIAATGRTTTVQISVRGMSFVPSSIRLPAGNRLVVVFANTGDQRHNLTFPNGKQTGNVPVGAKVTLDVGVVGRDAVAWCALAGHRQMGMELGVHAVGGRPAARESGSSEDTARSEGLSSDHSDLSSVAALQDYARSSRPLNASVPQDEFAGVPGVHERRYTFDITERKERLARGLTRTVWGYDEQSHPRDRTTEPLSPGPVLRGRVGDTFHVHLVNHGSMSHSIDFHAGPAVPQEMMRNIEPGKSLDYTFTADHAGIWLYHCSSDPMSIHIANGMYGAVLIEPDDLPAVDAEYLLIGSEMYLGGNGATADATKVSGMKPDIAAFDGRAFQYDSHPLALKRGGRVRLWILDAGPNMPLSFHVVGTQFDTVWSEGRYLLSRSDATVADGQERNAAAQVLPLQPAQGGFVELRIDKPGKYPFVNHVMSLAEKGEHGLIDVR</sequence>
<dbReference type="PANTHER" id="PTHR11709">
    <property type="entry name" value="MULTI-COPPER OXIDASE"/>
    <property type="match status" value="1"/>
</dbReference>
<accession>A0A086ZFX3</accession>
<reference evidence="8 9" key="1">
    <citation type="submission" date="2014-03" db="EMBL/GenBank/DDBJ databases">
        <title>Genomics of Bifidobacteria.</title>
        <authorList>
            <person name="Ventura M."/>
            <person name="Milani C."/>
            <person name="Lugli G.A."/>
        </authorList>
    </citation>
    <scope>NUCLEOTIDE SEQUENCE [LARGE SCALE GENOMIC DNA]</scope>
    <source>
        <strain evidence="8 9">DSM 22767</strain>
    </source>
</reference>
<evidence type="ECO:0000256" key="2">
    <source>
        <dbReference type="ARBA" id="ARBA00023002"/>
    </source>
</evidence>